<dbReference type="Gene3D" id="3.40.50.300">
    <property type="entry name" value="P-loop containing nucleotide triphosphate hydrolases"/>
    <property type="match status" value="1"/>
</dbReference>
<evidence type="ECO:0000256" key="1">
    <source>
        <dbReference type="ARBA" id="ARBA00004651"/>
    </source>
</evidence>
<dbReference type="EC" id="3.6.3.43" evidence="7"/>
<dbReference type="GO" id="GO:0005886">
    <property type="term" value="C:plasma membrane"/>
    <property type="evidence" value="ECO:0007669"/>
    <property type="project" value="UniProtKB-SubCell"/>
</dbReference>
<evidence type="ECO:0000256" key="2">
    <source>
        <dbReference type="ARBA" id="ARBA00022692"/>
    </source>
</evidence>
<gene>
    <name evidence="7" type="ORF">Lwal_0675</name>
</gene>
<dbReference type="GO" id="GO:0015421">
    <property type="term" value="F:ABC-type oligopeptide transporter activity"/>
    <property type="evidence" value="ECO:0007669"/>
    <property type="project" value="TreeGrafter"/>
</dbReference>
<sequence length="527" mass="59957">MMRQEMNSIVEVLDKATIASIVMISVIVSLLTLSIPIAAQTLVNLIAFGKLLQPVLTLSIMVLVLMIALGALNVWQAIIIEVIQQKLMVRISLNLTRQFTHLSLDNFSSHHGPELVNRFFEVVTIKKALSSLLLYGVNLSLQLLFGLLLLLFYHPLFLVFDGFIVLSLLLIVFLPYRKGLESAENECAEKHQIGAWLEELLTSRFLFRFNRYHHYATQQTDKRLVSFLKARNMHFKQLIKHQIGFYLLSAIASSLLLGLGGYLVINNQLSLGQLVAAEIVLGALIYAFKRFVVLLENYYDLVASEHKIDVVLNLPTEPINTELSELIIPIKSITLVTENQEKASGSPENPLVICVNETQKQESLTDFILGFKNNTDLTVYINETLCHDQYRRCLRDHTLLLRDKEWFAGSIYDNLRLNQPSFSIQQLKELLKSLGLMDKIMSQPNGLKSIIYDWEQVFTELELLQLMVVRAILAKPQLIIIDRVFDRLTTKDIELLLGHLATLKETLLIVITQYPNFIPLSNCLVLS</sequence>
<keyword evidence="7" id="KW-0378">Hydrolase</keyword>
<dbReference type="InterPro" id="IPR027417">
    <property type="entry name" value="P-loop_NTPase"/>
</dbReference>
<dbReference type="EMBL" id="LNZB01000015">
    <property type="protein sequence ID" value="KTD82198.1"/>
    <property type="molecule type" value="Genomic_DNA"/>
</dbReference>
<dbReference type="PROSITE" id="PS50929">
    <property type="entry name" value="ABC_TM1F"/>
    <property type="match status" value="1"/>
</dbReference>
<feature type="transmembrane region" description="Helical" evidence="5">
    <location>
        <begin position="55"/>
        <end position="80"/>
    </location>
</feature>
<dbReference type="RefSeq" id="WP_193787209.1">
    <property type="nucleotide sequence ID" value="NZ_CAAAIQ010000021.1"/>
</dbReference>
<keyword evidence="4 5" id="KW-0472">Membrane</keyword>
<organism evidence="7 8">
    <name type="scientific">Legionella waltersii</name>
    <dbReference type="NCBI Taxonomy" id="66969"/>
    <lineage>
        <taxon>Bacteria</taxon>
        <taxon>Pseudomonadati</taxon>
        <taxon>Pseudomonadota</taxon>
        <taxon>Gammaproteobacteria</taxon>
        <taxon>Legionellales</taxon>
        <taxon>Legionellaceae</taxon>
        <taxon>Legionella</taxon>
    </lineage>
</organism>
<dbReference type="InterPro" id="IPR039421">
    <property type="entry name" value="Type_1_exporter"/>
</dbReference>
<protein>
    <submittedName>
        <fullName evidence="7">Toxin secretion ABC transporter ATP-binding protein</fullName>
        <ecNumber evidence="7">3.6.3.43</ecNumber>
    </submittedName>
</protein>
<proteinExistence type="predicted"/>
<evidence type="ECO:0000313" key="7">
    <source>
        <dbReference type="EMBL" id="KTD82198.1"/>
    </source>
</evidence>
<evidence type="ECO:0000259" key="6">
    <source>
        <dbReference type="PROSITE" id="PS50929"/>
    </source>
</evidence>
<feature type="transmembrane region" description="Helical" evidence="5">
    <location>
        <begin position="132"/>
        <end position="152"/>
    </location>
</feature>
<keyword evidence="7" id="KW-0547">Nucleotide-binding</keyword>
<feature type="transmembrane region" description="Helical" evidence="5">
    <location>
        <begin position="243"/>
        <end position="265"/>
    </location>
</feature>
<dbReference type="Gene3D" id="1.20.1560.10">
    <property type="entry name" value="ABC transporter type 1, transmembrane domain"/>
    <property type="match status" value="1"/>
</dbReference>
<evidence type="ECO:0000256" key="5">
    <source>
        <dbReference type="SAM" id="Phobius"/>
    </source>
</evidence>
<reference evidence="7 8" key="1">
    <citation type="submission" date="2015-11" db="EMBL/GenBank/DDBJ databases">
        <title>Genomic analysis of 38 Legionella species identifies large and diverse effector repertoires.</title>
        <authorList>
            <person name="Burstein D."/>
            <person name="Amaro F."/>
            <person name="Zusman T."/>
            <person name="Lifshitz Z."/>
            <person name="Cohen O."/>
            <person name="Gilbert J.A."/>
            <person name="Pupko T."/>
            <person name="Shuman H.A."/>
            <person name="Segal G."/>
        </authorList>
    </citation>
    <scope>NUCLEOTIDE SEQUENCE [LARGE SCALE GENOMIC DNA]</scope>
    <source>
        <strain evidence="7 8">ATCC 51914</strain>
    </source>
</reference>
<keyword evidence="2 5" id="KW-0812">Transmembrane</keyword>
<comment type="subcellular location">
    <subcellularLocation>
        <location evidence="1">Cell membrane</location>
        <topology evidence="1">Multi-pass membrane protein</topology>
    </subcellularLocation>
</comment>
<feature type="transmembrane region" description="Helical" evidence="5">
    <location>
        <begin position="21"/>
        <end position="43"/>
    </location>
</feature>
<dbReference type="GO" id="GO:0005524">
    <property type="term" value="F:ATP binding"/>
    <property type="evidence" value="ECO:0007669"/>
    <property type="project" value="UniProtKB-KW"/>
</dbReference>
<feature type="transmembrane region" description="Helical" evidence="5">
    <location>
        <begin position="271"/>
        <end position="288"/>
    </location>
</feature>
<dbReference type="PANTHER" id="PTHR43394">
    <property type="entry name" value="ATP-DEPENDENT PERMEASE MDL1, MITOCHONDRIAL"/>
    <property type="match status" value="1"/>
</dbReference>
<dbReference type="InterPro" id="IPR036640">
    <property type="entry name" value="ABC1_TM_sf"/>
</dbReference>
<evidence type="ECO:0000313" key="8">
    <source>
        <dbReference type="Proteomes" id="UP000054729"/>
    </source>
</evidence>
<keyword evidence="3 5" id="KW-1133">Transmembrane helix</keyword>
<dbReference type="GO" id="GO:0016787">
    <property type="term" value="F:hydrolase activity"/>
    <property type="evidence" value="ECO:0007669"/>
    <property type="project" value="UniProtKB-KW"/>
</dbReference>
<dbReference type="SUPFAM" id="SSF90123">
    <property type="entry name" value="ABC transporter transmembrane region"/>
    <property type="match status" value="1"/>
</dbReference>
<name>A0A0W1ALL4_9GAMM</name>
<dbReference type="Pfam" id="PF00664">
    <property type="entry name" value="ABC_membrane"/>
    <property type="match status" value="1"/>
</dbReference>
<keyword evidence="8" id="KW-1185">Reference proteome</keyword>
<dbReference type="AlphaFoldDB" id="A0A0W1ALL4"/>
<feature type="transmembrane region" description="Helical" evidence="5">
    <location>
        <begin position="158"/>
        <end position="176"/>
    </location>
</feature>
<dbReference type="PATRIC" id="fig|66969.6.peg.737"/>
<accession>A0A0W1ALL4</accession>
<dbReference type="STRING" id="66969.Lwal_0675"/>
<comment type="caution">
    <text evidence="7">The sequence shown here is derived from an EMBL/GenBank/DDBJ whole genome shotgun (WGS) entry which is preliminary data.</text>
</comment>
<dbReference type="InterPro" id="IPR011527">
    <property type="entry name" value="ABC1_TM_dom"/>
</dbReference>
<evidence type="ECO:0000256" key="4">
    <source>
        <dbReference type="ARBA" id="ARBA00023136"/>
    </source>
</evidence>
<dbReference type="SUPFAM" id="SSF52540">
    <property type="entry name" value="P-loop containing nucleoside triphosphate hydrolases"/>
    <property type="match status" value="1"/>
</dbReference>
<dbReference type="Proteomes" id="UP000054729">
    <property type="component" value="Unassembled WGS sequence"/>
</dbReference>
<dbReference type="PANTHER" id="PTHR43394:SF4">
    <property type="entry name" value="TOXIN SECRETION ABC TRANSPORTER ATP-BINDING PROTEIN"/>
    <property type="match status" value="1"/>
</dbReference>
<evidence type="ECO:0000256" key="3">
    <source>
        <dbReference type="ARBA" id="ARBA00022989"/>
    </source>
</evidence>
<feature type="domain" description="ABC transmembrane type-1" evidence="6">
    <location>
        <begin position="25"/>
        <end position="300"/>
    </location>
</feature>
<keyword evidence="7" id="KW-0067">ATP-binding</keyword>